<protein>
    <submittedName>
        <fullName evidence="10">DgyrCDS8259</fullName>
    </submittedName>
</protein>
<dbReference type="UniPathway" id="UPA00282"/>
<dbReference type="InterPro" id="IPR045034">
    <property type="entry name" value="O-acyltransferase_WSD1-like"/>
</dbReference>
<keyword evidence="3" id="KW-0808">Transferase</keyword>
<comment type="catalytic activity">
    <reaction evidence="7">
        <text>an acyl-CoA + a 1,2-diacyl-sn-glycerol = a triacyl-sn-glycerol + CoA</text>
        <dbReference type="Rhea" id="RHEA:10868"/>
        <dbReference type="ChEBI" id="CHEBI:17815"/>
        <dbReference type="ChEBI" id="CHEBI:57287"/>
        <dbReference type="ChEBI" id="CHEBI:58342"/>
        <dbReference type="ChEBI" id="CHEBI:64615"/>
        <dbReference type="EC" id="2.3.1.20"/>
    </reaction>
</comment>
<sequence length="451" mass="52024">MMHLIKEKHKDDDIIFVTADDSIWLQDSIENRSIIHSVIKVLGKPDVEKYKSIFMNKLINQDTKTVKYEKLVRYATNLNGRFVWLKEGDFKVDEHVYMSKEKEGQNETETFQILADMASKPLKPNRAMWEFIVLPQYQENQKHHYCLFRIHHSVADGVGLTQIFFEEITDKIPKMITKGGGFGTKSMSVEQIVKAIFRGPARIFEKLFFPADSHCLHGPKLTGVKNLAWSEPVDLALIKEVKEATGTTVNDVLMGCLALTFREYFERFSHLVPKEIKCYVPVDLRKKDKCAAMDNQFSLLIFPMPIDLEVENHLEYVKEVKKRMDELKNSPDPIVGSLFLRYAMSRFPKWVTQKVFDFLAAKCTMVLSNVPGPAERISIGGEEVEGMIFWPPQRANCGLGVSVYSYDNQVRLGIFVDKTLTCNPKMLTNMYLKHLNRLVEQVRELKKVKNE</sequence>
<keyword evidence="4" id="KW-0012">Acyltransferase</keyword>
<comment type="pathway">
    <text evidence="2">Lipid metabolism.</text>
</comment>
<reference evidence="10 11" key="1">
    <citation type="submission" date="2020-08" db="EMBL/GenBank/DDBJ databases">
        <authorList>
            <person name="Hejnol A."/>
        </authorList>
    </citation>
    <scope>NUCLEOTIDE SEQUENCE [LARGE SCALE GENOMIC DNA]</scope>
</reference>
<organism evidence="10 11">
    <name type="scientific">Dimorphilus gyrociliatus</name>
    <dbReference type="NCBI Taxonomy" id="2664684"/>
    <lineage>
        <taxon>Eukaryota</taxon>
        <taxon>Metazoa</taxon>
        <taxon>Spiralia</taxon>
        <taxon>Lophotrochozoa</taxon>
        <taxon>Annelida</taxon>
        <taxon>Polychaeta</taxon>
        <taxon>Polychaeta incertae sedis</taxon>
        <taxon>Dinophilidae</taxon>
        <taxon>Dimorphilus</taxon>
    </lineage>
</organism>
<dbReference type="GO" id="GO:0047196">
    <property type="term" value="F:long-chain-alcohol O-fatty-acyltransferase activity"/>
    <property type="evidence" value="ECO:0007669"/>
    <property type="project" value="UniProtKB-EC"/>
</dbReference>
<evidence type="ECO:0000259" key="9">
    <source>
        <dbReference type="Pfam" id="PF06974"/>
    </source>
</evidence>
<dbReference type="Pfam" id="PF03007">
    <property type="entry name" value="WS_DGAT_cat"/>
    <property type="match status" value="1"/>
</dbReference>
<evidence type="ECO:0000259" key="8">
    <source>
        <dbReference type="Pfam" id="PF03007"/>
    </source>
</evidence>
<dbReference type="GO" id="GO:0005886">
    <property type="term" value="C:plasma membrane"/>
    <property type="evidence" value="ECO:0007669"/>
    <property type="project" value="TreeGrafter"/>
</dbReference>
<feature type="domain" description="O-acyltransferase WSD1 C-terminal" evidence="9">
    <location>
        <begin position="295"/>
        <end position="436"/>
    </location>
</feature>
<comment type="similarity">
    <text evidence="5">In the N-terminal section; belongs to the long-chain O-acyltransferase family.</text>
</comment>
<dbReference type="PANTHER" id="PTHR31650:SF1">
    <property type="entry name" value="WAX ESTER SYNTHASE_DIACYLGLYCEROL ACYLTRANSFERASE 4-RELATED"/>
    <property type="match status" value="1"/>
</dbReference>
<comment type="catalytic activity">
    <reaction evidence="6">
        <text>a long chain fatty alcohol + a fatty acyl-CoA = a long-chain alcohol wax ester + CoA</text>
        <dbReference type="Rhea" id="RHEA:38443"/>
        <dbReference type="ChEBI" id="CHEBI:17135"/>
        <dbReference type="ChEBI" id="CHEBI:57287"/>
        <dbReference type="ChEBI" id="CHEBI:77636"/>
        <dbReference type="ChEBI" id="CHEBI:235323"/>
        <dbReference type="EC" id="2.3.1.75"/>
    </reaction>
</comment>
<name>A0A7I8VTL5_9ANNE</name>
<accession>A0A7I8VTL5</accession>
<comment type="pathway">
    <text evidence="1">Glycerolipid metabolism; triacylglycerol biosynthesis.</text>
</comment>
<dbReference type="InterPro" id="IPR004255">
    <property type="entry name" value="O-acyltransferase_WSD1_N"/>
</dbReference>
<dbReference type="OrthoDB" id="619536at2759"/>
<feature type="domain" description="O-acyltransferase WSD1-like N-terminal" evidence="8">
    <location>
        <begin position="52"/>
        <end position="164"/>
    </location>
</feature>
<dbReference type="EMBL" id="CAJFCJ010000010">
    <property type="protein sequence ID" value="CAD5119665.1"/>
    <property type="molecule type" value="Genomic_DNA"/>
</dbReference>
<gene>
    <name evidence="10" type="ORF">DGYR_LOCUS7864</name>
</gene>
<evidence type="ECO:0000256" key="7">
    <source>
        <dbReference type="ARBA" id="ARBA00048109"/>
    </source>
</evidence>
<proteinExistence type="inferred from homology"/>
<evidence type="ECO:0000256" key="6">
    <source>
        <dbReference type="ARBA" id="ARBA00047604"/>
    </source>
</evidence>
<dbReference type="PANTHER" id="PTHR31650">
    <property type="entry name" value="O-ACYLTRANSFERASE (WSD1-LIKE) FAMILY PROTEIN"/>
    <property type="match status" value="1"/>
</dbReference>
<evidence type="ECO:0000256" key="2">
    <source>
        <dbReference type="ARBA" id="ARBA00005189"/>
    </source>
</evidence>
<dbReference type="GO" id="GO:0019432">
    <property type="term" value="P:triglyceride biosynthetic process"/>
    <property type="evidence" value="ECO:0007669"/>
    <property type="project" value="UniProtKB-UniPathway"/>
</dbReference>
<evidence type="ECO:0000313" key="10">
    <source>
        <dbReference type="EMBL" id="CAD5119665.1"/>
    </source>
</evidence>
<evidence type="ECO:0000313" key="11">
    <source>
        <dbReference type="Proteomes" id="UP000549394"/>
    </source>
</evidence>
<evidence type="ECO:0000256" key="4">
    <source>
        <dbReference type="ARBA" id="ARBA00023315"/>
    </source>
</evidence>
<comment type="caution">
    <text evidence="10">The sequence shown here is derived from an EMBL/GenBank/DDBJ whole genome shotgun (WGS) entry which is preliminary data.</text>
</comment>
<dbReference type="AlphaFoldDB" id="A0A7I8VTL5"/>
<dbReference type="Proteomes" id="UP000549394">
    <property type="component" value="Unassembled WGS sequence"/>
</dbReference>
<evidence type="ECO:0000256" key="5">
    <source>
        <dbReference type="ARBA" id="ARBA00024360"/>
    </source>
</evidence>
<dbReference type="GO" id="GO:0004144">
    <property type="term" value="F:diacylglycerol O-acyltransferase activity"/>
    <property type="evidence" value="ECO:0007669"/>
    <property type="project" value="UniProtKB-EC"/>
</dbReference>
<evidence type="ECO:0000256" key="3">
    <source>
        <dbReference type="ARBA" id="ARBA00022679"/>
    </source>
</evidence>
<keyword evidence="11" id="KW-1185">Reference proteome</keyword>
<dbReference type="Pfam" id="PF06974">
    <property type="entry name" value="WS_DGAT_C"/>
    <property type="match status" value="1"/>
</dbReference>
<evidence type="ECO:0000256" key="1">
    <source>
        <dbReference type="ARBA" id="ARBA00004771"/>
    </source>
</evidence>
<dbReference type="InterPro" id="IPR009721">
    <property type="entry name" value="O-acyltransferase_WSD1_C"/>
</dbReference>